<evidence type="ECO:0000256" key="1">
    <source>
        <dbReference type="ARBA" id="ARBA00023122"/>
    </source>
</evidence>
<keyword evidence="1 2" id="KW-0129">CBS domain</keyword>
<proteinExistence type="predicted"/>
<feature type="domain" description="CBS" evidence="3">
    <location>
        <begin position="76"/>
        <end position="131"/>
    </location>
</feature>
<dbReference type="InterPro" id="IPR044725">
    <property type="entry name" value="CBSX3_CBS_dom"/>
</dbReference>
<sequence length="143" mass="15255">MNIGQILKAKGRAVATARPDVTLLEIASKLAQKKIGAIVIVGDNGEVVGIVSERDVIRKLGERGPAVLSEPVSQSMTANVISCQETSTLDELMEVMTQGRFRHVPVIEDGALVGIISIGDVVKNHIAEVEMEVTAMRGYFVTG</sequence>
<evidence type="ECO:0000313" key="4">
    <source>
        <dbReference type="EMBL" id="MTD93181.1"/>
    </source>
</evidence>
<dbReference type="Proteomes" id="UP000440694">
    <property type="component" value="Unassembled WGS sequence"/>
</dbReference>
<dbReference type="RefSeq" id="WP_154737743.1">
    <property type="nucleotide sequence ID" value="NZ_WMBQ01000001.1"/>
</dbReference>
<evidence type="ECO:0000313" key="5">
    <source>
        <dbReference type="Proteomes" id="UP000440694"/>
    </source>
</evidence>
<dbReference type="InterPro" id="IPR051257">
    <property type="entry name" value="Diverse_CBS-Domain"/>
</dbReference>
<evidence type="ECO:0000256" key="2">
    <source>
        <dbReference type="PROSITE-ProRule" id="PRU00703"/>
    </source>
</evidence>
<dbReference type="InterPro" id="IPR046342">
    <property type="entry name" value="CBS_dom_sf"/>
</dbReference>
<dbReference type="AlphaFoldDB" id="A0A6I3KKB0"/>
<evidence type="ECO:0000259" key="3">
    <source>
        <dbReference type="PROSITE" id="PS51371"/>
    </source>
</evidence>
<keyword evidence="5" id="KW-1185">Reference proteome</keyword>
<dbReference type="EMBL" id="WMBQ01000001">
    <property type="protein sequence ID" value="MTD93181.1"/>
    <property type="molecule type" value="Genomic_DNA"/>
</dbReference>
<accession>A0A6I3KKB0</accession>
<reference evidence="4 5" key="1">
    <citation type="submission" date="2019-11" db="EMBL/GenBank/DDBJ databases">
        <title>Identification of a novel strain.</title>
        <authorList>
            <person name="Xu Q."/>
            <person name="Wang G."/>
        </authorList>
    </citation>
    <scope>NUCLEOTIDE SEQUENCE [LARGE SCALE GENOMIC DNA]</scope>
    <source>
        <strain evidence="5">xq</strain>
    </source>
</reference>
<comment type="caution">
    <text evidence="4">The sequence shown here is derived from an EMBL/GenBank/DDBJ whole genome shotgun (WGS) entry which is preliminary data.</text>
</comment>
<dbReference type="SMART" id="SM00116">
    <property type="entry name" value="CBS"/>
    <property type="match status" value="2"/>
</dbReference>
<dbReference type="SUPFAM" id="SSF54631">
    <property type="entry name" value="CBS-domain pair"/>
    <property type="match status" value="1"/>
</dbReference>
<dbReference type="PANTHER" id="PTHR43080:SF2">
    <property type="entry name" value="CBS DOMAIN-CONTAINING PROTEIN"/>
    <property type="match status" value="1"/>
</dbReference>
<dbReference type="PROSITE" id="PS51371">
    <property type="entry name" value="CBS"/>
    <property type="match status" value="2"/>
</dbReference>
<dbReference type="PANTHER" id="PTHR43080">
    <property type="entry name" value="CBS DOMAIN-CONTAINING PROTEIN CBSX3, MITOCHONDRIAL"/>
    <property type="match status" value="1"/>
</dbReference>
<dbReference type="Pfam" id="PF00571">
    <property type="entry name" value="CBS"/>
    <property type="match status" value="2"/>
</dbReference>
<gene>
    <name evidence="4" type="ORF">GIW81_02400</name>
</gene>
<dbReference type="Gene3D" id="3.10.580.10">
    <property type="entry name" value="CBS-domain"/>
    <property type="match status" value="1"/>
</dbReference>
<feature type="domain" description="CBS" evidence="3">
    <location>
        <begin position="10"/>
        <end position="67"/>
    </location>
</feature>
<name>A0A6I3KKB0_9HYPH</name>
<organism evidence="4 5">
    <name type="scientific">Hyphomicrobium album</name>
    <dbReference type="NCBI Taxonomy" id="2665159"/>
    <lineage>
        <taxon>Bacteria</taxon>
        <taxon>Pseudomonadati</taxon>
        <taxon>Pseudomonadota</taxon>
        <taxon>Alphaproteobacteria</taxon>
        <taxon>Hyphomicrobiales</taxon>
        <taxon>Hyphomicrobiaceae</taxon>
        <taxon>Hyphomicrobium</taxon>
    </lineage>
</organism>
<protein>
    <submittedName>
        <fullName evidence="4">CBS domain-containing protein</fullName>
    </submittedName>
</protein>
<dbReference type="InterPro" id="IPR000644">
    <property type="entry name" value="CBS_dom"/>
</dbReference>
<dbReference type="CDD" id="cd04623">
    <property type="entry name" value="CBS_pair_bac_euk"/>
    <property type="match status" value="1"/>
</dbReference>